<dbReference type="Gene3D" id="2.60.40.10">
    <property type="entry name" value="Immunoglobulins"/>
    <property type="match status" value="1"/>
</dbReference>
<proteinExistence type="inferred from homology"/>
<name>A0A3D2X884_9FIRM</name>
<comment type="function">
    <text evidence="3">Required for flagellar hook formation. May act as a scaffolding protein.</text>
</comment>
<evidence type="ECO:0000313" key="6">
    <source>
        <dbReference type="Proteomes" id="UP000262969"/>
    </source>
</evidence>
<evidence type="ECO:0000256" key="4">
    <source>
        <dbReference type="SAM" id="MobiDB-lite"/>
    </source>
</evidence>
<dbReference type="GO" id="GO:0044781">
    <property type="term" value="P:bacterial-type flagellum organization"/>
    <property type="evidence" value="ECO:0007669"/>
    <property type="project" value="UniProtKB-UniRule"/>
</dbReference>
<evidence type="ECO:0000313" key="5">
    <source>
        <dbReference type="EMBL" id="HCL03350.1"/>
    </source>
</evidence>
<evidence type="ECO:0000256" key="2">
    <source>
        <dbReference type="ARBA" id="ARBA00022795"/>
    </source>
</evidence>
<protein>
    <recommendedName>
        <fullName evidence="3">Basal-body rod modification protein FlgD</fullName>
    </recommendedName>
</protein>
<reference evidence="5 6" key="1">
    <citation type="journal article" date="2018" name="Nat. Biotechnol.">
        <title>A standardized bacterial taxonomy based on genome phylogeny substantially revises the tree of life.</title>
        <authorList>
            <person name="Parks D.H."/>
            <person name="Chuvochina M."/>
            <person name="Waite D.W."/>
            <person name="Rinke C."/>
            <person name="Skarshewski A."/>
            <person name="Chaumeil P.A."/>
            <person name="Hugenholtz P."/>
        </authorList>
    </citation>
    <scope>NUCLEOTIDE SEQUENCE [LARGE SCALE GENOMIC DNA]</scope>
    <source>
        <strain evidence="5">UBA11728</strain>
    </source>
</reference>
<dbReference type="EMBL" id="DPVV01000444">
    <property type="protein sequence ID" value="HCL03350.1"/>
    <property type="molecule type" value="Genomic_DNA"/>
</dbReference>
<dbReference type="AlphaFoldDB" id="A0A3D2X884"/>
<dbReference type="InterPro" id="IPR013783">
    <property type="entry name" value="Ig-like_fold"/>
</dbReference>
<evidence type="ECO:0000256" key="3">
    <source>
        <dbReference type="RuleBase" id="RU362076"/>
    </source>
</evidence>
<dbReference type="InterPro" id="IPR005648">
    <property type="entry name" value="FlgD"/>
</dbReference>
<gene>
    <name evidence="5" type="ORF">DHW61_13250</name>
</gene>
<dbReference type="Pfam" id="PF03963">
    <property type="entry name" value="FlgD"/>
    <property type="match status" value="1"/>
</dbReference>
<sequence>MAEIIGSVKDGILEQTNTAITTTNKPKVGTSELGKDAFLQLLVCQMQNQDPLNPSTDTEFVSQLATFSQLEELQNLTASTDKSQAFSLVGKDVILTATDGFGKTTYISGTVDFINMSKSKVKLSVNGDLYDMDQLYTVVDNNYIVEQGRPKVPEKVNFEFDADKPSDLTFEVNLGEGETVANQVAVIINNLILDSKYVSLNGNKLTISKDILSALPNGEYKPAIVFNDALYTTISDQVHIKVVNSEATSMPSGEEDKESGDTGNEENDETKTQENALV</sequence>
<comment type="caution">
    <text evidence="5">The sequence shown here is derived from an EMBL/GenBank/DDBJ whole genome shotgun (WGS) entry which is preliminary data.</text>
</comment>
<accession>A0A3D2X884</accession>
<organism evidence="5 6">
    <name type="scientific">Lachnoclostridium phytofermentans</name>
    <dbReference type="NCBI Taxonomy" id="66219"/>
    <lineage>
        <taxon>Bacteria</taxon>
        <taxon>Bacillati</taxon>
        <taxon>Bacillota</taxon>
        <taxon>Clostridia</taxon>
        <taxon>Lachnospirales</taxon>
        <taxon>Lachnospiraceae</taxon>
    </lineage>
</organism>
<dbReference type="Proteomes" id="UP000262969">
    <property type="component" value="Unassembled WGS sequence"/>
</dbReference>
<comment type="similarity">
    <text evidence="1 3">Belongs to the FlgD family.</text>
</comment>
<feature type="compositionally biased region" description="Acidic residues" evidence="4">
    <location>
        <begin position="253"/>
        <end position="268"/>
    </location>
</feature>
<feature type="region of interest" description="Disordered" evidence="4">
    <location>
        <begin position="245"/>
        <end position="278"/>
    </location>
</feature>
<keyword evidence="2 3" id="KW-1005">Bacterial flagellum biogenesis</keyword>
<evidence type="ECO:0000256" key="1">
    <source>
        <dbReference type="ARBA" id="ARBA00010577"/>
    </source>
</evidence>